<dbReference type="InterPro" id="IPR004688">
    <property type="entry name" value="Ni/Co_transpt"/>
</dbReference>
<evidence type="ECO:0000256" key="8">
    <source>
        <dbReference type="RuleBase" id="RU362101"/>
    </source>
</evidence>
<feature type="transmembrane region" description="Helical" evidence="8">
    <location>
        <begin position="150"/>
        <end position="175"/>
    </location>
</feature>
<keyword evidence="10" id="KW-1185">Reference proteome</keyword>
<keyword evidence="3 8" id="KW-0813">Transport</keyword>
<organism evidence="9 10">
    <name type="scientific">Legionella brunensis</name>
    <dbReference type="NCBI Taxonomy" id="29422"/>
    <lineage>
        <taxon>Bacteria</taxon>
        <taxon>Pseudomonadati</taxon>
        <taxon>Pseudomonadota</taxon>
        <taxon>Gammaproteobacteria</taxon>
        <taxon>Legionellales</taxon>
        <taxon>Legionellaceae</taxon>
        <taxon>Legionella</taxon>
    </lineage>
</organism>
<dbReference type="PANTHER" id="PTHR31611">
    <property type="entry name" value="HIGH-AFFINITY NICKEL TRANSPORT PROTEIN NIC1"/>
    <property type="match status" value="1"/>
</dbReference>
<evidence type="ECO:0000256" key="2">
    <source>
        <dbReference type="ARBA" id="ARBA00010892"/>
    </source>
</evidence>
<dbReference type="Proteomes" id="UP000054742">
    <property type="component" value="Unassembled WGS sequence"/>
</dbReference>
<gene>
    <name evidence="9" type="ORF">Lbru_0507</name>
</gene>
<dbReference type="GO" id="GO:0012505">
    <property type="term" value="C:endomembrane system"/>
    <property type="evidence" value="ECO:0007669"/>
    <property type="project" value="UniProtKB-SubCell"/>
</dbReference>
<dbReference type="AlphaFoldDB" id="A0A0W0ST69"/>
<comment type="similarity">
    <text evidence="2 8">Belongs to the NiCoT transporter (TC 2.A.52) family.</text>
</comment>
<evidence type="ECO:0000313" key="10">
    <source>
        <dbReference type="Proteomes" id="UP000054742"/>
    </source>
</evidence>
<keyword evidence="5 8" id="KW-0812">Transmembrane</keyword>
<dbReference type="PATRIC" id="fig|29422.6.peg.531"/>
<dbReference type="STRING" id="29422.Lbru_0507"/>
<dbReference type="RefSeq" id="WP_058440856.1">
    <property type="nucleotide sequence ID" value="NZ_CAAAHU010000025.1"/>
</dbReference>
<reference evidence="9 10" key="1">
    <citation type="submission" date="2015-11" db="EMBL/GenBank/DDBJ databases">
        <title>Genomic analysis of 38 Legionella species identifies large and diverse effector repertoires.</title>
        <authorList>
            <person name="Burstein D."/>
            <person name="Amaro F."/>
            <person name="Zusman T."/>
            <person name="Lifshitz Z."/>
            <person name="Cohen O."/>
            <person name="Gilbert J.A."/>
            <person name="Pupko T."/>
            <person name="Shuman H.A."/>
            <person name="Segal G."/>
        </authorList>
    </citation>
    <scope>NUCLEOTIDE SEQUENCE [LARGE SCALE GENOMIC DNA]</scope>
    <source>
        <strain evidence="9 10">ATCC 43878</strain>
    </source>
</reference>
<dbReference type="GO" id="GO:0005886">
    <property type="term" value="C:plasma membrane"/>
    <property type="evidence" value="ECO:0007669"/>
    <property type="project" value="UniProtKB-SubCell"/>
</dbReference>
<protein>
    <recommendedName>
        <fullName evidence="8">Nickel/cobalt efflux system</fullName>
    </recommendedName>
</protein>
<comment type="subcellular location">
    <subcellularLocation>
        <location evidence="8">Cell membrane</location>
        <topology evidence="8">Multi-pass membrane protein</topology>
    </subcellularLocation>
    <subcellularLocation>
        <location evidence="1">Endomembrane system</location>
        <topology evidence="1">Multi-pass membrane protein</topology>
    </subcellularLocation>
</comment>
<feature type="transmembrane region" description="Helical" evidence="8">
    <location>
        <begin position="71"/>
        <end position="92"/>
    </location>
</feature>
<sequence length="217" mass="24010">MVFGLGVRHGFDLDHLATIDSITRTLKANSHLSKRVGFLFSLGHGIVVILTSLLISNGFFHAALPLWLESFGNWVSIVFLFIFGFLTLWNLSSNAPTYNYSIRKIPFIGHSRPYNSFLIILVGALFAFSFDTFTQVVLFSISLSGQVKWYFSIILGITFMSGMMTSDGLNGLLVASLIRCADKSSMTIARLIGLLIAGFSLILGLQELLKQLVNTKF</sequence>
<keyword evidence="6 8" id="KW-1133">Transmembrane helix</keyword>
<feature type="transmembrane region" description="Helical" evidence="8">
    <location>
        <begin position="113"/>
        <end position="130"/>
    </location>
</feature>
<dbReference type="Pfam" id="PF03824">
    <property type="entry name" value="NicO"/>
    <property type="match status" value="1"/>
</dbReference>
<name>A0A0W0ST69_9GAMM</name>
<dbReference type="InterPro" id="IPR011541">
    <property type="entry name" value="Ni/Co_transpt_high_affinity"/>
</dbReference>
<evidence type="ECO:0000256" key="5">
    <source>
        <dbReference type="ARBA" id="ARBA00022692"/>
    </source>
</evidence>
<dbReference type="OrthoDB" id="9776706at2"/>
<evidence type="ECO:0000256" key="4">
    <source>
        <dbReference type="ARBA" id="ARBA00022596"/>
    </source>
</evidence>
<evidence type="ECO:0000256" key="3">
    <source>
        <dbReference type="ARBA" id="ARBA00022448"/>
    </source>
</evidence>
<comment type="caution">
    <text evidence="9">The sequence shown here is derived from an EMBL/GenBank/DDBJ whole genome shotgun (WGS) entry which is preliminary data.</text>
</comment>
<keyword evidence="7 8" id="KW-0472">Membrane</keyword>
<feature type="transmembrane region" description="Helical" evidence="8">
    <location>
        <begin position="36"/>
        <end position="59"/>
    </location>
</feature>
<evidence type="ECO:0000256" key="7">
    <source>
        <dbReference type="ARBA" id="ARBA00023136"/>
    </source>
</evidence>
<proteinExistence type="inferred from homology"/>
<keyword evidence="4" id="KW-0533">Nickel</keyword>
<feature type="transmembrane region" description="Helical" evidence="8">
    <location>
        <begin position="187"/>
        <end position="205"/>
    </location>
</feature>
<evidence type="ECO:0000313" key="9">
    <source>
        <dbReference type="EMBL" id="KTC86566.1"/>
    </source>
</evidence>
<dbReference type="PANTHER" id="PTHR31611:SF0">
    <property type="entry name" value="HIGH-AFFINITY NICKEL TRANSPORT PROTEIN NIC1"/>
    <property type="match status" value="1"/>
</dbReference>
<dbReference type="EMBL" id="LNXV01000004">
    <property type="protein sequence ID" value="KTC86566.1"/>
    <property type="molecule type" value="Genomic_DNA"/>
</dbReference>
<evidence type="ECO:0000256" key="1">
    <source>
        <dbReference type="ARBA" id="ARBA00004127"/>
    </source>
</evidence>
<dbReference type="GO" id="GO:0015099">
    <property type="term" value="F:nickel cation transmembrane transporter activity"/>
    <property type="evidence" value="ECO:0007669"/>
    <property type="project" value="UniProtKB-UniRule"/>
</dbReference>
<evidence type="ECO:0000256" key="6">
    <source>
        <dbReference type="ARBA" id="ARBA00022989"/>
    </source>
</evidence>
<accession>A0A0W0ST69</accession>